<dbReference type="PROSITE" id="PS51462">
    <property type="entry name" value="NUDIX"/>
    <property type="match status" value="1"/>
</dbReference>
<sequence length="283" mass="31414">MKIPATRRPDRWQLPATWPQQLSDRLRQRGETPELSRRYRSIAAVPLAYGRHRGPAPLRARRAAVLVGIYEDASGQNGVSCAEVAPSGSASKKAPAGGQSATDAHQPRPSLRHMRVLLTRRPSLLKHHGGQICFPGGRVEPGEDTREAALREFAEELGRPAVVRQWIGRLACQYVYASDNRVTPWVAWLQKESTPWCPDPAEVDQVLDLPLETLLRQVVAGNLSRHTEIRSVRRGEHRVGHLQFRTPAFAHGEHKVWGATAMILDELAQHLLTLSDVPVGPAN</sequence>
<dbReference type="PANTHER" id="PTHR12992:SF11">
    <property type="entry name" value="MITOCHONDRIAL COENZYME A DIPHOSPHATASE NUDT8"/>
    <property type="match status" value="1"/>
</dbReference>
<feature type="compositionally biased region" description="Low complexity" evidence="7">
    <location>
        <begin position="85"/>
        <end position="101"/>
    </location>
</feature>
<dbReference type="InterPro" id="IPR020084">
    <property type="entry name" value="NUDIX_hydrolase_CS"/>
</dbReference>
<proteinExistence type="predicted"/>
<accession>A0A5C5Y9U4</accession>
<comment type="caution">
    <text evidence="9">The sequence shown here is derived from an EMBL/GenBank/DDBJ whole genome shotgun (WGS) entry which is preliminary data.</text>
</comment>
<dbReference type="InterPro" id="IPR045121">
    <property type="entry name" value="CoAse"/>
</dbReference>
<dbReference type="EMBL" id="SJPL01000001">
    <property type="protein sequence ID" value="TWT71709.1"/>
    <property type="molecule type" value="Genomic_DNA"/>
</dbReference>
<dbReference type="InterPro" id="IPR015797">
    <property type="entry name" value="NUDIX_hydrolase-like_dom_sf"/>
</dbReference>
<evidence type="ECO:0000259" key="8">
    <source>
        <dbReference type="PROSITE" id="PS51462"/>
    </source>
</evidence>
<dbReference type="GO" id="GO:0010945">
    <property type="term" value="F:coenzyme A diphosphatase activity"/>
    <property type="evidence" value="ECO:0007669"/>
    <property type="project" value="InterPro"/>
</dbReference>
<reference evidence="9 10" key="1">
    <citation type="submission" date="2019-02" db="EMBL/GenBank/DDBJ databases">
        <title>Deep-cultivation of Planctomycetes and their phenomic and genomic characterization uncovers novel biology.</title>
        <authorList>
            <person name="Wiegand S."/>
            <person name="Jogler M."/>
            <person name="Boedeker C."/>
            <person name="Pinto D."/>
            <person name="Vollmers J."/>
            <person name="Rivas-Marin E."/>
            <person name="Kohn T."/>
            <person name="Peeters S.H."/>
            <person name="Heuer A."/>
            <person name="Rast P."/>
            <person name="Oberbeckmann S."/>
            <person name="Bunk B."/>
            <person name="Jeske O."/>
            <person name="Meyerdierks A."/>
            <person name="Storesund J.E."/>
            <person name="Kallscheuer N."/>
            <person name="Luecker S."/>
            <person name="Lage O.M."/>
            <person name="Pohl T."/>
            <person name="Merkel B.J."/>
            <person name="Hornburger P."/>
            <person name="Mueller R.-W."/>
            <person name="Bruemmer F."/>
            <person name="Labrenz M."/>
            <person name="Spormann A.M."/>
            <person name="Op Den Camp H."/>
            <person name="Overmann J."/>
            <person name="Amann R."/>
            <person name="Jetten M.S.M."/>
            <person name="Mascher T."/>
            <person name="Medema M.H."/>
            <person name="Devos D.P."/>
            <person name="Kaster A.-K."/>
            <person name="Ovreas L."/>
            <person name="Rohde M."/>
            <person name="Galperin M.Y."/>
            <person name="Jogler C."/>
        </authorList>
    </citation>
    <scope>NUCLEOTIDE SEQUENCE [LARGE SCALE GENOMIC DNA]</scope>
    <source>
        <strain evidence="9 10">Pan14r</strain>
    </source>
</reference>
<dbReference type="RefSeq" id="WP_146439963.1">
    <property type="nucleotide sequence ID" value="NZ_SJPL01000001.1"/>
</dbReference>
<evidence type="ECO:0000313" key="10">
    <source>
        <dbReference type="Proteomes" id="UP000317238"/>
    </source>
</evidence>
<dbReference type="SUPFAM" id="SSF55811">
    <property type="entry name" value="Nudix"/>
    <property type="match status" value="1"/>
</dbReference>
<dbReference type="CDD" id="cd03426">
    <property type="entry name" value="NUDIX_CoAse_Nudt7"/>
    <property type="match status" value="1"/>
</dbReference>
<dbReference type="AlphaFoldDB" id="A0A5C5Y9U4"/>
<evidence type="ECO:0000256" key="1">
    <source>
        <dbReference type="ARBA" id="ARBA00001936"/>
    </source>
</evidence>
<dbReference type="Gene3D" id="3.90.79.10">
    <property type="entry name" value="Nucleoside Triphosphate Pyrophosphohydrolase"/>
    <property type="match status" value="1"/>
</dbReference>
<organism evidence="9 10">
    <name type="scientific">Crateriforma conspicua</name>
    <dbReference type="NCBI Taxonomy" id="2527996"/>
    <lineage>
        <taxon>Bacteria</taxon>
        <taxon>Pseudomonadati</taxon>
        <taxon>Planctomycetota</taxon>
        <taxon>Planctomycetia</taxon>
        <taxon>Planctomycetales</taxon>
        <taxon>Planctomycetaceae</taxon>
        <taxon>Crateriforma</taxon>
    </lineage>
</organism>
<feature type="domain" description="Nudix hydrolase" evidence="8">
    <location>
        <begin position="91"/>
        <end position="231"/>
    </location>
</feature>
<dbReference type="InterPro" id="IPR000086">
    <property type="entry name" value="NUDIX_hydrolase_dom"/>
</dbReference>
<feature type="region of interest" description="Disordered" evidence="7">
    <location>
        <begin position="80"/>
        <end position="108"/>
    </location>
</feature>
<evidence type="ECO:0000256" key="3">
    <source>
        <dbReference type="ARBA" id="ARBA00022723"/>
    </source>
</evidence>
<protein>
    <submittedName>
        <fullName evidence="9">Putative NUDIX hydrolase</fullName>
    </submittedName>
</protein>
<comment type="cofactor">
    <cofactor evidence="1">
        <name>Mn(2+)</name>
        <dbReference type="ChEBI" id="CHEBI:29035"/>
    </cofactor>
</comment>
<keyword evidence="6" id="KW-0464">Manganese</keyword>
<dbReference type="GO" id="GO:0046872">
    <property type="term" value="F:metal ion binding"/>
    <property type="evidence" value="ECO:0007669"/>
    <property type="project" value="UniProtKB-KW"/>
</dbReference>
<evidence type="ECO:0000256" key="5">
    <source>
        <dbReference type="ARBA" id="ARBA00022842"/>
    </source>
</evidence>
<keyword evidence="5" id="KW-0460">Magnesium</keyword>
<dbReference type="OrthoDB" id="9802805at2"/>
<evidence type="ECO:0000313" key="9">
    <source>
        <dbReference type="EMBL" id="TWT71709.1"/>
    </source>
</evidence>
<dbReference type="PANTHER" id="PTHR12992">
    <property type="entry name" value="NUDIX HYDROLASE"/>
    <property type="match status" value="1"/>
</dbReference>
<name>A0A5C5Y9U4_9PLAN</name>
<evidence type="ECO:0000256" key="2">
    <source>
        <dbReference type="ARBA" id="ARBA00001946"/>
    </source>
</evidence>
<comment type="cofactor">
    <cofactor evidence="2">
        <name>Mg(2+)</name>
        <dbReference type="ChEBI" id="CHEBI:18420"/>
    </cofactor>
</comment>
<keyword evidence="10" id="KW-1185">Reference proteome</keyword>
<evidence type="ECO:0000256" key="6">
    <source>
        <dbReference type="ARBA" id="ARBA00023211"/>
    </source>
</evidence>
<keyword evidence="3" id="KW-0479">Metal-binding</keyword>
<evidence type="ECO:0000256" key="7">
    <source>
        <dbReference type="SAM" id="MobiDB-lite"/>
    </source>
</evidence>
<keyword evidence="4 9" id="KW-0378">Hydrolase</keyword>
<dbReference type="PROSITE" id="PS00893">
    <property type="entry name" value="NUDIX_BOX"/>
    <property type="match status" value="1"/>
</dbReference>
<gene>
    <name evidence="9" type="ORF">Pan14r_40250</name>
</gene>
<evidence type="ECO:0000256" key="4">
    <source>
        <dbReference type="ARBA" id="ARBA00022801"/>
    </source>
</evidence>
<dbReference type="Pfam" id="PF00293">
    <property type="entry name" value="NUDIX"/>
    <property type="match status" value="1"/>
</dbReference>
<dbReference type="Proteomes" id="UP000317238">
    <property type="component" value="Unassembled WGS sequence"/>
</dbReference>